<evidence type="ECO:0000313" key="2">
    <source>
        <dbReference type="EMBL" id="CAB0000765.1"/>
    </source>
</evidence>
<protein>
    <submittedName>
        <fullName evidence="2">Uncharacterized protein</fullName>
    </submittedName>
</protein>
<evidence type="ECO:0000313" key="3">
    <source>
        <dbReference type="Proteomes" id="UP000479000"/>
    </source>
</evidence>
<reference evidence="2 3" key="1">
    <citation type="submission" date="2020-02" db="EMBL/GenBank/DDBJ databases">
        <authorList>
            <person name="Ferguson B K."/>
        </authorList>
    </citation>
    <scope>NUCLEOTIDE SEQUENCE [LARGE SCALE GENOMIC DNA]</scope>
</reference>
<feature type="region of interest" description="Disordered" evidence="1">
    <location>
        <begin position="74"/>
        <end position="112"/>
    </location>
</feature>
<dbReference type="Proteomes" id="UP000479000">
    <property type="component" value="Unassembled WGS sequence"/>
</dbReference>
<proteinExistence type="predicted"/>
<dbReference type="AlphaFoldDB" id="A0A6H5GDS7"/>
<keyword evidence="3" id="KW-1185">Reference proteome</keyword>
<gene>
    <name evidence="2" type="ORF">NTEN_LOCUS6552</name>
</gene>
<organism evidence="2 3">
    <name type="scientific">Nesidiocoris tenuis</name>
    <dbReference type="NCBI Taxonomy" id="355587"/>
    <lineage>
        <taxon>Eukaryota</taxon>
        <taxon>Metazoa</taxon>
        <taxon>Ecdysozoa</taxon>
        <taxon>Arthropoda</taxon>
        <taxon>Hexapoda</taxon>
        <taxon>Insecta</taxon>
        <taxon>Pterygota</taxon>
        <taxon>Neoptera</taxon>
        <taxon>Paraneoptera</taxon>
        <taxon>Hemiptera</taxon>
        <taxon>Heteroptera</taxon>
        <taxon>Panheteroptera</taxon>
        <taxon>Cimicomorpha</taxon>
        <taxon>Miridae</taxon>
        <taxon>Dicyphina</taxon>
        <taxon>Nesidiocoris</taxon>
    </lineage>
</organism>
<name>A0A6H5GDS7_9HEMI</name>
<feature type="compositionally biased region" description="Basic residues" evidence="1">
    <location>
        <begin position="91"/>
        <end position="100"/>
    </location>
</feature>
<accession>A0A6H5GDS7</accession>
<evidence type="ECO:0000256" key="1">
    <source>
        <dbReference type="SAM" id="MobiDB-lite"/>
    </source>
</evidence>
<feature type="compositionally biased region" description="Basic and acidic residues" evidence="1">
    <location>
        <begin position="103"/>
        <end position="112"/>
    </location>
</feature>
<sequence>MRGNPEEKFKPYFLPFEPVPIFRLKKSYTVYNVPEIYFGFGAEKLPCNSTYHGGRHQRIRAGLPGAVLRLPSGRRAPVLGDRSSGSDRQRLHAQVRRHLQVRNPDDGPTVHD</sequence>
<dbReference type="EMBL" id="CADCXU010009878">
    <property type="protein sequence ID" value="CAB0000765.1"/>
    <property type="molecule type" value="Genomic_DNA"/>
</dbReference>